<dbReference type="EMBL" id="JACIDR010000001">
    <property type="protein sequence ID" value="MBB3972171.1"/>
    <property type="molecule type" value="Genomic_DNA"/>
</dbReference>
<dbReference type="CDD" id="cd04212">
    <property type="entry name" value="CuRO_UO_II"/>
    <property type="match status" value="1"/>
</dbReference>
<reference evidence="19 20" key="1">
    <citation type="submission" date="2020-08" db="EMBL/GenBank/DDBJ databases">
        <title>Genomic Encyclopedia of Type Strains, Phase IV (KMG-IV): sequencing the most valuable type-strain genomes for metagenomic binning, comparative biology and taxonomic classification.</title>
        <authorList>
            <person name="Goeker M."/>
        </authorList>
    </citation>
    <scope>NUCLEOTIDE SEQUENCE [LARGE SCALE GENOMIC DNA]</scope>
    <source>
        <strain evidence="19 20">DSM 25481</strain>
    </source>
</reference>
<feature type="compositionally biased region" description="Polar residues" evidence="15">
    <location>
        <begin position="354"/>
        <end position="364"/>
    </location>
</feature>
<keyword evidence="10 19" id="KW-0560">Oxidoreductase</keyword>
<dbReference type="InterPro" id="IPR008972">
    <property type="entry name" value="Cupredoxin"/>
</dbReference>
<dbReference type="PANTHER" id="PTHR22888:SF18">
    <property type="entry name" value="CYTOCHROME BO(3) UBIQUINOL OXIDASE SUBUNIT 2"/>
    <property type="match status" value="1"/>
</dbReference>
<feature type="compositionally biased region" description="Low complexity" evidence="15">
    <location>
        <begin position="373"/>
        <end position="387"/>
    </location>
</feature>
<protein>
    <recommendedName>
        <fullName evidence="14">Ubiquinol oxidase polypeptide II</fullName>
    </recommendedName>
</protein>
<keyword evidence="8" id="KW-0249">Electron transport</keyword>
<feature type="domain" description="Cytochrome oxidase subunit II copper A binding" evidence="17">
    <location>
        <begin position="127"/>
        <end position="239"/>
    </location>
</feature>
<proteinExistence type="inferred from homology"/>
<evidence type="ECO:0000256" key="13">
    <source>
        <dbReference type="ARBA" id="ARBA00023288"/>
    </source>
</evidence>
<keyword evidence="12" id="KW-0564">Palmitate</keyword>
<keyword evidence="4" id="KW-1003">Cell membrane</keyword>
<feature type="region of interest" description="Disordered" evidence="15">
    <location>
        <begin position="318"/>
        <end position="387"/>
    </location>
</feature>
<dbReference type="InterPro" id="IPR034227">
    <property type="entry name" value="CuRO_UO_II"/>
</dbReference>
<dbReference type="PROSITE" id="PS51257">
    <property type="entry name" value="PROKAR_LIPOPROTEIN"/>
    <property type="match status" value="1"/>
</dbReference>
<evidence type="ECO:0000313" key="19">
    <source>
        <dbReference type="EMBL" id="MBB3972171.1"/>
    </source>
</evidence>
<dbReference type="Pfam" id="PF06481">
    <property type="entry name" value="COX_ARM"/>
    <property type="match status" value="1"/>
</dbReference>
<dbReference type="AlphaFoldDB" id="A0A7W6CW52"/>
<keyword evidence="7" id="KW-0732">Signal</keyword>
<evidence type="ECO:0000256" key="6">
    <source>
        <dbReference type="ARBA" id="ARBA00022692"/>
    </source>
</evidence>
<dbReference type="InterPro" id="IPR011759">
    <property type="entry name" value="Cyt_c_oxidase_su2_TM_dom"/>
</dbReference>
<accession>A0A7W6CW52</accession>
<keyword evidence="5" id="KW-0679">Respiratory chain</keyword>
<keyword evidence="9 16" id="KW-1133">Transmembrane helix</keyword>
<evidence type="ECO:0000259" key="18">
    <source>
        <dbReference type="PROSITE" id="PS50999"/>
    </source>
</evidence>
<evidence type="ECO:0000256" key="2">
    <source>
        <dbReference type="ARBA" id="ARBA00007866"/>
    </source>
</evidence>
<dbReference type="InterPro" id="IPR045187">
    <property type="entry name" value="CcO_II"/>
</dbReference>
<evidence type="ECO:0000256" key="14">
    <source>
        <dbReference type="ARBA" id="ARBA00030198"/>
    </source>
</evidence>
<feature type="transmembrane region" description="Helical" evidence="16">
    <location>
        <begin position="37"/>
        <end position="61"/>
    </location>
</feature>
<dbReference type="GO" id="GO:0042773">
    <property type="term" value="P:ATP synthesis coupled electron transport"/>
    <property type="evidence" value="ECO:0007669"/>
    <property type="project" value="TreeGrafter"/>
</dbReference>
<dbReference type="SUPFAM" id="SSF49503">
    <property type="entry name" value="Cupredoxins"/>
    <property type="match status" value="1"/>
</dbReference>
<evidence type="ECO:0000256" key="9">
    <source>
        <dbReference type="ARBA" id="ARBA00022989"/>
    </source>
</evidence>
<dbReference type="NCBIfam" id="TIGR01433">
    <property type="entry name" value="CyoA"/>
    <property type="match status" value="1"/>
</dbReference>
<dbReference type="Pfam" id="PF00116">
    <property type="entry name" value="COX2"/>
    <property type="match status" value="1"/>
</dbReference>
<keyword evidence="20" id="KW-1185">Reference proteome</keyword>
<keyword evidence="6 16" id="KW-0812">Transmembrane</keyword>
<dbReference type="GO" id="GO:0009486">
    <property type="term" value="F:cytochrome bo3 ubiquinol oxidase activity"/>
    <property type="evidence" value="ECO:0007669"/>
    <property type="project" value="InterPro"/>
</dbReference>
<dbReference type="PROSITE" id="PS50999">
    <property type="entry name" value="COX2_TM"/>
    <property type="match status" value="1"/>
</dbReference>
<evidence type="ECO:0000256" key="1">
    <source>
        <dbReference type="ARBA" id="ARBA00004651"/>
    </source>
</evidence>
<comment type="caution">
    <text evidence="19">The sequence shown here is derived from an EMBL/GenBank/DDBJ whole genome shotgun (WGS) entry which is preliminary data.</text>
</comment>
<feature type="domain" description="Cytochrome oxidase subunit II transmembrane region profile" evidence="18">
    <location>
        <begin position="15"/>
        <end position="112"/>
    </location>
</feature>
<dbReference type="InterPro" id="IPR036257">
    <property type="entry name" value="Cyt_c_oxidase_su2_TM_sf"/>
</dbReference>
<evidence type="ECO:0000256" key="10">
    <source>
        <dbReference type="ARBA" id="ARBA00023002"/>
    </source>
</evidence>
<evidence type="ECO:0000256" key="7">
    <source>
        <dbReference type="ARBA" id="ARBA00022729"/>
    </source>
</evidence>
<dbReference type="SUPFAM" id="SSF81464">
    <property type="entry name" value="Cytochrome c oxidase subunit II-like, transmembrane region"/>
    <property type="match status" value="1"/>
</dbReference>
<organism evidence="19 20">
    <name type="scientific">Hansschlegelia beijingensis</name>
    <dbReference type="NCBI Taxonomy" id="1133344"/>
    <lineage>
        <taxon>Bacteria</taxon>
        <taxon>Pseudomonadati</taxon>
        <taxon>Pseudomonadota</taxon>
        <taxon>Alphaproteobacteria</taxon>
        <taxon>Hyphomicrobiales</taxon>
        <taxon>Methylopilaceae</taxon>
        <taxon>Hansschlegelia</taxon>
    </lineage>
</organism>
<comment type="similarity">
    <text evidence="2">Belongs to the cytochrome c oxidase subunit 2 family.</text>
</comment>
<dbReference type="GO" id="GO:0005507">
    <property type="term" value="F:copper ion binding"/>
    <property type="evidence" value="ECO:0007669"/>
    <property type="project" value="InterPro"/>
</dbReference>
<dbReference type="InterPro" id="IPR006333">
    <property type="entry name" value="Cyt_o_ubiquinol_oxidase_su2"/>
</dbReference>
<sequence length="387" mass="42989">MSILRKIVLLPLLFLLAGCEMVVMSPSGDIAAQQRDLIVISTILMLIIIVPVMALTVLFAWRYRASNKSATYDPDWHHSTRLEVVIWSAPLAIIIALGAITWISTHLLDPFRPLDRISQSKPMPPDARPLDVQVVALDWKWLFFYPEYGIATVNELAAPVDRPITFHITASSVMNSFFIPALAGQIYAMPGMETKLHAVINKPGDFNGFSANYSGAGFSRMNFKFLGLDHKAFDEWIAKAKAEGSPLDQDVYRALERPSEGEPVRYYASVETGLYNKILNMCALPGQMCMSEMMHIDAKGGDHKNSEANRERLRYDGHRLRQGVEEPGATFPVSGRPPNTNVQPQGMKPDSLTPDVNKQQTQPDEGQGHRMPGGDQQGPAPGQMHDH</sequence>
<dbReference type="PANTHER" id="PTHR22888">
    <property type="entry name" value="CYTOCHROME C OXIDASE, SUBUNIT II"/>
    <property type="match status" value="1"/>
</dbReference>
<evidence type="ECO:0000313" key="20">
    <source>
        <dbReference type="Proteomes" id="UP000528964"/>
    </source>
</evidence>
<evidence type="ECO:0000256" key="16">
    <source>
        <dbReference type="SAM" id="Phobius"/>
    </source>
</evidence>
<name>A0A7W6CW52_9HYPH</name>
<dbReference type="GO" id="GO:0004129">
    <property type="term" value="F:cytochrome-c oxidase activity"/>
    <property type="evidence" value="ECO:0007669"/>
    <property type="project" value="InterPro"/>
</dbReference>
<evidence type="ECO:0000256" key="3">
    <source>
        <dbReference type="ARBA" id="ARBA00022448"/>
    </source>
</evidence>
<evidence type="ECO:0000256" key="8">
    <source>
        <dbReference type="ARBA" id="ARBA00022982"/>
    </source>
</evidence>
<keyword evidence="11 16" id="KW-0472">Membrane</keyword>
<evidence type="ECO:0000256" key="4">
    <source>
        <dbReference type="ARBA" id="ARBA00022475"/>
    </source>
</evidence>
<dbReference type="Gene3D" id="1.10.287.90">
    <property type="match status" value="1"/>
</dbReference>
<keyword evidence="3" id="KW-0813">Transport</keyword>
<comment type="subcellular location">
    <subcellularLocation>
        <location evidence="1">Cell membrane</location>
        <topology evidence="1">Multi-pass membrane protein</topology>
    </subcellularLocation>
</comment>
<dbReference type="Gene3D" id="2.60.40.420">
    <property type="entry name" value="Cupredoxins - blue copper proteins"/>
    <property type="match status" value="1"/>
</dbReference>
<feature type="transmembrane region" description="Helical" evidence="16">
    <location>
        <begin position="82"/>
        <end position="103"/>
    </location>
</feature>
<evidence type="ECO:0000256" key="15">
    <source>
        <dbReference type="SAM" id="MobiDB-lite"/>
    </source>
</evidence>
<evidence type="ECO:0000256" key="12">
    <source>
        <dbReference type="ARBA" id="ARBA00023139"/>
    </source>
</evidence>
<dbReference type="InterPro" id="IPR010514">
    <property type="entry name" value="COX_ARM"/>
</dbReference>
<evidence type="ECO:0000256" key="5">
    <source>
        <dbReference type="ARBA" id="ARBA00022660"/>
    </source>
</evidence>
<evidence type="ECO:0000259" key="17">
    <source>
        <dbReference type="PROSITE" id="PS50857"/>
    </source>
</evidence>
<dbReference type="Proteomes" id="UP000528964">
    <property type="component" value="Unassembled WGS sequence"/>
</dbReference>
<gene>
    <name evidence="19" type="ORF">GGR24_000804</name>
</gene>
<dbReference type="GO" id="GO:0005886">
    <property type="term" value="C:plasma membrane"/>
    <property type="evidence" value="ECO:0007669"/>
    <property type="project" value="UniProtKB-SubCell"/>
</dbReference>
<dbReference type="GO" id="GO:0016682">
    <property type="term" value="F:oxidoreductase activity, acting on diphenols and related substances as donors, oxygen as acceptor"/>
    <property type="evidence" value="ECO:0007669"/>
    <property type="project" value="InterPro"/>
</dbReference>
<evidence type="ECO:0000256" key="11">
    <source>
        <dbReference type="ARBA" id="ARBA00023136"/>
    </source>
</evidence>
<dbReference type="InterPro" id="IPR002429">
    <property type="entry name" value="CcO_II-like_C"/>
</dbReference>
<dbReference type="PROSITE" id="PS50857">
    <property type="entry name" value="COX2_CUA"/>
    <property type="match status" value="1"/>
</dbReference>
<keyword evidence="13" id="KW-0449">Lipoprotein</keyword>